<gene>
    <name evidence="1" type="ORF">PACLA_8A021344</name>
</gene>
<dbReference type="OrthoDB" id="10622617at2759"/>
<sequence length="230" mass="26832">MFKLKSVCTLSIFPYTCRYQDEDIHVQNIIPWRLEPGKSHDITLTSKNTILKTPVFILSYKVNENQENSRRLVLAIWWPSMSNFGTRYGWYSISWINPLRRDYVPKALSRLAEVIRAAPEAPTIASTKLDQFEIFRPIGNPSITSDTLPRVYYVLIGEYQRYKFWSFPLMRSQQEFKDLKLLTAMGNGKKNGMVMKVFGTSRKPRESEPLFSFIPEPVDYAYSEEQNPPL</sequence>
<evidence type="ECO:0000313" key="1">
    <source>
        <dbReference type="EMBL" id="CAB4025995.1"/>
    </source>
</evidence>
<reference evidence="1" key="1">
    <citation type="submission" date="2020-04" db="EMBL/GenBank/DDBJ databases">
        <authorList>
            <person name="Alioto T."/>
            <person name="Alioto T."/>
            <person name="Gomez Garrido J."/>
        </authorList>
    </citation>
    <scope>NUCLEOTIDE SEQUENCE</scope>
    <source>
        <strain evidence="1">A484AB</strain>
    </source>
</reference>
<dbReference type="EMBL" id="CACRXK020013943">
    <property type="protein sequence ID" value="CAB4025995.1"/>
    <property type="molecule type" value="Genomic_DNA"/>
</dbReference>
<dbReference type="AlphaFoldDB" id="A0A7D9JBD8"/>
<evidence type="ECO:0000313" key="2">
    <source>
        <dbReference type="Proteomes" id="UP001152795"/>
    </source>
</evidence>
<proteinExistence type="predicted"/>
<protein>
    <submittedName>
        <fullName evidence="1">Uncharacterized protein</fullName>
    </submittedName>
</protein>
<comment type="caution">
    <text evidence="1">The sequence shown here is derived from an EMBL/GenBank/DDBJ whole genome shotgun (WGS) entry which is preliminary data.</text>
</comment>
<organism evidence="1 2">
    <name type="scientific">Paramuricea clavata</name>
    <name type="common">Red gorgonian</name>
    <name type="synonym">Violescent sea-whip</name>
    <dbReference type="NCBI Taxonomy" id="317549"/>
    <lineage>
        <taxon>Eukaryota</taxon>
        <taxon>Metazoa</taxon>
        <taxon>Cnidaria</taxon>
        <taxon>Anthozoa</taxon>
        <taxon>Octocorallia</taxon>
        <taxon>Malacalcyonacea</taxon>
        <taxon>Plexauridae</taxon>
        <taxon>Paramuricea</taxon>
    </lineage>
</organism>
<keyword evidence="2" id="KW-1185">Reference proteome</keyword>
<name>A0A7D9JBD8_PARCT</name>
<accession>A0A7D9JBD8</accession>
<dbReference type="Proteomes" id="UP001152795">
    <property type="component" value="Unassembled WGS sequence"/>
</dbReference>